<name>A0A160TIU8_9ZZZZ</name>
<dbReference type="EMBL" id="CZQE01000051">
    <property type="protein sequence ID" value="CUS43434.1"/>
    <property type="molecule type" value="Genomic_DNA"/>
</dbReference>
<dbReference type="Gene3D" id="1.25.40.10">
    <property type="entry name" value="Tetratricopeptide repeat domain"/>
    <property type="match status" value="1"/>
</dbReference>
<reference evidence="1" key="1">
    <citation type="submission" date="2015-10" db="EMBL/GenBank/DDBJ databases">
        <authorList>
            <person name="Gilbert D.G."/>
        </authorList>
    </citation>
    <scope>NUCLEOTIDE SEQUENCE</scope>
</reference>
<evidence type="ECO:0000313" key="1">
    <source>
        <dbReference type="EMBL" id="CUS43434.1"/>
    </source>
</evidence>
<protein>
    <submittedName>
        <fullName evidence="1">FOG: TPR repeat</fullName>
    </submittedName>
</protein>
<dbReference type="AlphaFoldDB" id="A0A160TIU8"/>
<proteinExistence type="predicted"/>
<sequence length="429" mass="46053">MKTISMTALAAALLVTVAVFPPVAVAAGKKEVAQPESPTNFVLSKQVRDSAAAATLALKANDLAGAETAISTIERTASNDSERYVGRTLRVRLLSASPPTVQSQTALVKPLTELIADPCTSKDDVARYNYTLGDFAYARKDYAKAVQFYRQARENGLRDDELNLQIVRANVEGGQVSAGAAELDSMIAAQIAAGKKPPESWYRFAAQRLRLKKAPEAAAWTGKWLAAYGSRGNWHDAIAVNGFKDEDESKLPAAERRDRDTRFVDLYRLMRVTKSLGGEKEYLEYARRANNLGLKDEVKSVIEEGRASGAIPPKEPESIRLLAAPAKGKAAPATPTEAAARKAANGALAAQLGDVSIGKGAYAKAIEMYDVALEKTVKDTDDVRLHRGIALALSGDKERARADFAAVAAAPDSDTATLWKIWLDSPPAV</sequence>
<dbReference type="InterPro" id="IPR011990">
    <property type="entry name" value="TPR-like_helical_dom_sf"/>
</dbReference>
<organism evidence="1">
    <name type="scientific">hydrothermal vent metagenome</name>
    <dbReference type="NCBI Taxonomy" id="652676"/>
    <lineage>
        <taxon>unclassified sequences</taxon>
        <taxon>metagenomes</taxon>
        <taxon>ecological metagenomes</taxon>
    </lineage>
</organism>
<accession>A0A160TIU8</accession>
<gene>
    <name evidence="1" type="ORF">MGWOODY_Smn3785</name>
</gene>
<dbReference type="SUPFAM" id="SSF48452">
    <property type="entry name" value="TPR-like"/>
    <property type="match status" value="1"/>
</dbReference>